<evidence type="ECO:0008006" key="4">
    <source>
        <dbReference type="Google" id="ProtNLM"/>
    </source>
</evidence>
<feature type="compositionally biased region" description="Acidic residues" evidence="1">
    <location>
        <begin position="298"/>
        <end position="313"/>
    </location>
</feature>
<dbReference type="GO" id="GO:0005634">
    <property type="term" value="C:nucleus"/>
    <property type="evidence" value="ECO:0007669"/>
    <property type="project" value="TreeGrafter"/>
</dbReference>
<feature type="compositionally biased region" description="Basic residues" evidence="1">
    <location>
        <begin position="317"/>
        <end position="328"/>
    </location>
</feature>
<dbReference type="Proteomes" id="UP000037035">
    <property type="component" value="Unassembled WGS sequence"/>
</dbReference>
<evidence type="ECO:0000256" key="1">
    <source>
        <dbReference type="SAM" id="MobiDB-lite"/>
    </source>
</evidence>
<dbReference type="STRING" id="27349.A0A0L6USR0"/>
<dbReference type="EMBL" id="LAVV01008944">
    <property type="protein sequence ID" value="KNZ51586.1"/>
    <property type="molecule type" value="Genomic_DNA"/>
</dbReference>
<dbReference type="OrthoDB" id="552755at2759"/>
<comment type="caution">
    <text evidence="2">The sequence shown here is derived from an EMBL/GenBank/DDBJ whole genome shotgun (WGS) entry which is preliminary data.</text>
</comment>
<dbReference type="PANTHER" id="PTHR15410">
    <property type="entry name" value="HIRA-INTERACTING PROTEIN 3"/>
    <property type="match status" value="1"/>
</dbReference>
<dbReference type="InterPro" id="IPR037647">
    <property type="entry name" value="HIRIP3"/>
</dbReference>
<proteinExistence type="predicted"/>
<feature type="compositionally biased region" description="Basic and acidic residues" evidence="1">
    <location>
        <begin position="139"/>
        <end position="148"/>
    </location>
</feature>
<gene>
    <name evidence="2" type="ORF">VP01_3899g1</name>
</gene>
<feature type="compositionally biased region" description="Low complexity" evidence="1">
    <location>
        <begin position="149"/>
        <end position="158"/>
    </location>
</feature>
<dbReference type="VEuPathDB" id="FungiDB:VP01_3899g1"/>
<evidence type="ECO:0000313" key="2">
    <source>
        <dbReference type="EMBL" id="KNZ51586.1"/>
    </source>
</evidence>
<reference evidence="2 3" key="1">
    <citation type="submission" date="2015-08" db="EMBL/GenBank/DDBJ databases">
        <title>Next Generation Sequencing and Analysis of the Genome of Puccinia sorghi L Schw, the Causal Agent of Maize Common Rust.</title>
        <authorList>
            <person name="Rochi L."/>
            <person name="Burguener G."/>
            <person name="Darino M."/>
            <person name="Turjanski A."/>
            <person name="Kreff E."/>
            <person name="Dieguez M.J."/>
            <person name="Sacco F."/>
        </authorList>
    </citation>
    <scope>NUCLEOTIDE SEQUENCE [LARGE SCALE GENOMIC DNA]</scope>
    <source>
        <strain evidence="2 3">RO10H11247</strain>
    </source>
</reference>
<feature type="region of interest" description="Disordered" evidence="1">
    <location>
        <begin position="63"/>
        <end position="216"/>
    </location>
</feature>
<evidence type="ECO:0000313" key="3">
    <source>
        <dbReference type="Proteomes" id="UP000037035"/>
    </source>
</evidence>
<organism evidence="2 3">
    <name type="scientific">Puccinia sorghi</name>
    <dbReference type="NCBI Taxonomy" id="27349"/>
    <lineage>
        <taxon>Eukaryota</taxon>
        <taxon>Fungi</taxon>
        <taxon>Dikarya</taxon>
        <taxon>Basidiomycota</taxon>
        <taxon>Pucciniomycotina</taxon>
        <taxon>Pucciniomycetes</taxon>
        <taxon>Pucciniales</taxon>
        <taxon>Pucciniaceae</taxon>
        <taxon>Puccinia</taxon>
    </lineage>
</organism>
<feature type="region of interest" description="Disordered" evidence="1">
    <location>
        <begin position="283"/>
        <end position="364"/>
    </location>
</feature>
<dbReference type="PANTHER" id="PTHR15410:SF2">
    <property type="entry name" value="HIRA-INTERACTING PROTEIN 3"/>
    <property type="match status" value="1"/>
</dbReference>
<feature type="compositionally biased region" description="Basic and acidic residues" evidence="1">
    <location>
        <begin position="204"/>
        <end position="216"/>
    </location>
</feature>
<keyword evidence="3" id="KW-1185">Reference proteome</keyword>
<dbReference type="AlphaFoldDB" id="A0A0L6USR0"/>
<protein>
    <recommendedName>
        <fullName evidence="4">DEK C-terminal domain-containing protein</fullName>
    </recommendedName>
</protein>
<sequence length="364" mass="40411">MSVSEEQVIKDVQKVCKQAIELGKHLDLTVREVIQKLVDEMKHEEEFITSKPIKKIIKTTAAECLQSSNVPESNRADPKLDESKEAFDQPEENATKKDSPSLHHQSPVPASRAPSNKKIRASTKGVFKSSEMIDSDGNSIHENEESTSSKKPTSSKSKVTSERKPRKPKKPKADPEHVEDNGEAKSDGEGKPMSSPPPKKSGKGKRESLPVDKDEERIKKLKSMVVACGLRKQWKKEFQDCPTNKQQIRHLTHILEDLGMTGRMSMAKAKEIKARRDLEAEVNELVATRETESSDGSGSEEEDAANQDQATDEGDGKKRKVVKRKKNRAFNNSSGDESSDAPNKPKKKKNPFAFLGDQGSEDSS</sequence>
<name>A0A0L6USR0_9BASI</name>
<feature type="compositionally biased region" description="Basic and acidic residues" evidence="1">
    <location>
        <begin position="171"/>
        <end position="190"/>
    </location>
</feature>
<feature type="compositionally biased region" description="Basic and acidic residues" evidence="1">
    <location>
        <begin position="74"/>
        <end position="101"/>
    </location>
</feature>
<accession>A0A0L6USR0</accession>